<keyword evidence="4 9" id="KW-1133">Transmembrane helix</keyword>
<dbReference type="Proteomes" id="UP000267096">
    <property type="component" value="Unassembled WGS sequence"/>
</dbReference>
<feature type="transmembrane region" description="Helical" evidence="9">
    <location>
        <begin position="118"/>
        <end position="139"/>
    </location>
</feature>
<keyword evidence="6 9" id="KW-0472">Membrane</keyword>
<dbReference type="OrthoDB" id="6435638at2759"/>
<dbReference type="SUPFAM" id="SSF81321">
    <property type="entry name" value="Family A G protein-coupled receptor-like"/>
    <property type="match status" value="1"/>
</dbReference>
<feature type="transmembrane region" description="Helical" evidence="9">
    <location>
        <begin position="224"/>
        <end position="245"/>
    </location>
</feature>
<evidence type="ECO:0000256" key="7">
    <source>
        <dbReference type="ARBA" id="ARBA00023170"/>
    </source>
</evidence>
<dbReference type="InterPro" id="IPR017452">
    <property type="entry name" value="GPCR_Rhodpsn_7TM"/>
</dbReference>
<evidence type="ECO:0000313" key="12">
    <source>
        <dbReference type="Proteomes" id="UP000267096"/>
    </source>
</evidence>
<evidence type="ECO:0000259" key="10">
    <source>
        <dbReference type="PROSITE" id="PS50262"/>
    </source>
</evidence>
<evidence type="ECO:0000256" key="8">
    <source>
        <dbReference type="ARBA" id="ARBA00023224"/>
    </source>
</evidence>
<feature type="domain" description="G-protein coupled receptors family 1 profile" evidence="10">
    <location>
        <begin position="47"/>
        <end position="419"/>
    </location>
</feature>
<evidence type="ECO:0000256" key="6">
    <source>
        <dbReference type="ARBA" id="ARBA00023136"/>
    </source>
</evidence>
<dbReference type="CDD" id="cd00637">
    <property type="entry name" value="7tm_classA_rhodopsin-like"/>
    <property type="match status" value="1"/>
</dbReference>
<feature type="transmembrane region" description="Helical" evidence="9">
    <location>
        <begin position="75"/>
        <end position="98"/>
    </location>
</feature>
<reference evidence="11 12" key="2">
    <citation type="submission" date="2018-11" db="EMBL/GenBank/DDBJ databases">
        <authorList>
            <consortium name="Pathogen Informatics"/>
        </authorList>
    </citation>
    <scope>NUCLEOTIDE SEQUENCE [LARGE SCALE GENOMIC DNA]</scope>
</reference>
<dbReference type="WBParaSite" id="ASIM_0001610901-mRNA-1">
    <property type="protein sequence ID" value="ASIM_0001610901-mRNA-1"/>
    <property type="gene ID" value="ASIM_0001610901"/>
</dbReference>
<evidence type="ECO:0000256" key="5">
    <source>
        <dbReference type="ARBA" id="ARBA00023040"/>
    </source>
</evidence>
<comment type="subcellular location">
    <subcellularLocation>
        <location evidence="1">Cell membrane</location>
        <topology evidence="1">Multi-pass membrane protein</topology>
    </subcellularLocation>
</comment>
<keyword evidence="7" id="KW-0675">Receptor</keyword>
<reference evidence="13" key="1">
    <citation type="submission" date="2017-02" db="UniProtKB">
        <authorList>
            <consortium name="WormBaseParasite"/>
        </authorList>
    </citation>
    <scope>IDENTIFICATION</scope>
</reference>
<dbReference type="EMBL" id="UYRR01032383">
    <property type="protein sequence ID" value="VDK55419.1"/>
    <property type="molecule type" value="Genomic_DNA"/>
</dbReference>
<evidence type="ECO:0000256" key="1">
    <source>
        <dbReference type="ARBA" id="ARBA00004651"/>
    </source>
</evidence>
<accession>A0A0M3K568</accession>
<dbReference type="GO" id="GO:0007218">
    <property type="term" value="P:neuropeptide signaling pathway"/>
    <property type="evidence" value="ECO:0007669"/>
    <property type="project" value="TreeGrafter"/>
</dbReference>
<feature type="transmembrane region" description="Helical" evidence="9">
    <location>
        <begin position="361"/>
        <end position="379"/>
    </location>
</feature>
<dbReference type="GO" id="GO:0008528">
    <property type="term" value="F:G protein-coupled peptide receptor activity"/>
    <property type="evidence" value="ECO:0007669"/>
    <property type="project" value="TreeGrafter"/>
</dbReference>
<name>A0A0M3K568_ANISI</name>
<dbReference type="Pfam" id="PF00001">
    <property type="entry name" value="7tm_1"/>
    <property type="match status" value="1"/>
</dbReference>
<protein>
    <submittedName>
        <fullName evidence="13">G_PROTEIN_RECEP_F1_2 domain-containing protein</fullName>
    </submittedName>
</protein>
<keyword evidence="5" id="KW-0297">G-protein coupled receptor</keyword>
<dbReference type="AlphaFoldDB" id="A0A0M3K568"/>
<keyword evidence="2" id="KW-1003">Cell membrane</keyword>
<proteinExistence type="predicted"/>
<keyword evidence="3 9" id="KW-0812">Transmembrane</keyword>
<evidence type="ECO:0000313" key="13">
    <source>
        <dbReference type="WBParaSite" id="ASIM_0001610901-mRNA-1"/>
    </source>
</evidence>
<sequence>MLFCYAGTVFGSQKMNETSDVQPLTRLSIDTVEIAFLSVIIVFGTLLNIIRFMQIIRHSRTPTAKTNFLSGPYQISSFTLFQLNLCITDFAILLVHALGKVVWLFTYEWPFGEASCKIYQFLSAFTYYSNSNVVVAIGIDRLKVVYTSHIQGATSVRRVRYMLLIAWIIACICSAPQFYVWTTIEVTADWMQCSTIWEIATHQGRSSAAFERLQMIYELIHQALVVWLPSLLLSLSYVLIVIRILHYTCRPGLHTSQSNVRHRQPSAPPLRMERISLDKGQLLCAEIKECSIRRSRSGPSTSLDYIRDNLKYKSGDWYDALRSSSATGQRWRSPTINCADLFMRRRQPSLPFWQHQLRSKVFVISLTIIAAHITLWLPYNIISTSRFISYDFFTWACDNGGHLLEDLIIVNSLINPIIYGCAT</sequence>
<organism evidence="13">
    <name type="scientific">Anisakis simplex</name>
    <name type="common">Herring worm</name>
    <dbReference type="NCBI Taxonomy" id="6269"/>
    <lineage>
        <taxon>Eukaryota</taxon>
        <taxon>Metazoa</taxon>
        <taxon>Ecdysozoa</taxon>
        <taxon>Nematoda</taxon>
        <taxon>Chromadorea</taxon>
        <taxon>Rhabditida</taxon>
        <taxon>Spirurina</taxon>
        <taxon>Ascaridomorpha</taxon>
        <taxon>Ascaridoidea</taxon>
        <taxon>Anisakidae</taxon>
        <taxon>Anisakis</taxon>
        <taxon>Anisakis simplex complex</taxon>
    </lineage>
</organism>
<dbReference type="PANTHER" id="PTHR24230">
    <property type="entry name" value="G-PROTEIN COUPLED RECEPTOR"/>
    <property type="match status" value="1"/>
</dbReference>
<dbReference type="PROSITE" id="PS50262">
    <property type="entry name" value="G_PROTEIN_RECEP_F1_2"/>
    <property type="match status" value="1"/>
</dbReference>
<dbReference type="GO" id="GO:0005886">
    <property type="term" value="C:plasma membrane"/>
    <property type="evidence" value="ECO:0007669"/>
    <property type="project" value="UniProtKB-SubCell"/>
</dbReference>
<dbReference type="Gene3D" id="1.20.1070.10">
    <property type="entry name" value="Rhodopsin 7-helix transmembrane proteins"/>
    <property type="match status" value="1"/>
</dbReference>
<evidence type="ECO:0000256" key="3">
    <source>
        <dbReference type="ARBA" id="ARBA00022692"/>
    </source>
</evidence>
<evidence type="ECO:0000313" key="11">
    <source>
        <dbReference type="EMBL" id="VDK55419.1"/>
    </source>
</evidence>
<evidence type="ECO:0000256" key="9">
    <source>
        <dbReference type="SAM" id="Phobius"/>
    </source>
</evidence>
<keyword evidence="12" id="KW-1185">Reference proteome</keyword>
<evidence type="ECO:0000256" key="2">
    <source>
        <dbReference type="ARBA" id="ARBA00022475"/>
    </source>
</evidence>
<feature type="transmembrane region" description="Helical" evidence="9">
    <location>
        <begin position="159"/>
        <end position="181"/>
    </location>
</feature>
<gene>
    <name evidence="11" type="ORF">ASIM_LOCUS15516</name>
</gene>
<dbReference type="InterPro" id="IPR000276">
    <property type="entry name" value="GPCR_Rhodpsn"/>
</dbReference>
<evidence type="ECO:0000256" key="4">
    <source>
        <dbReference type="ARBA" id="ARBA00022989"/>
    </source>
</evidence>
<feature type="transmembrane region" description="Helical" evidence="9">
    <location>
        <begin position="34"/>
        <end position="54"/>
    </location>
</feature>
<dbReference type="PRINTS" id="PR00237">
    <property type="entry name" value="GPCRRHODOPSN"/>
</dbReference>
<dbReference type="PANTHER" id="PTHR24230:SF154">
    <property type="entry name" value="G-PROTEIN COUPLED RECEPTORS FAMILY 1 PROFILE DOMAIN-CONTAINING PROTEIN"/>
    <property type="match status" value="1"/>
</dbReference>
<keyword evidence="8" id="KW-0807">Transducer</keyword>